<feature type="domain" description="LD-carboxypeptidase C-terminal" evidence="7">
    <location>
        <begin position="177"/>
        <end position="290"/>
    </location>
</feature>
<dbReference type="InterPro" id="IPR003507">
    <property type="entry name" value="S66_fam"/>
</dbReference>
<accession>A0ABW2PWK1</accession>
<keyword evidence="5" id="KW-0720">Serine protease</keyword>
<organism evidence="8 9">
    <name type="scientific">Scopulibacillus cellulosilyticus</name>
    <dbReference type="NCBI Taxonomy" id="2665665"/>
    <lineage>
        <taxon>Bacteria</taxon>
        <taxon>Bacillati</taxon>
        <taxon>Bacillota</taxon>
        <taxon>Bacilli</taxon>
        <taxon>Bacillales</taxon>
        <taxon>Sporolactobacillaceae</taxon>
        <taxon>Scopulibacillus</taxon>
    </lineage>
</organism>
<keyword evidence="3" id="KW-0645">Protease</keyword>
<dbReference type="Pfam" id="PF02016">
    <property type="entry name" value="Peptidase_S66"/>
    <property type="match status" value="1"/>
</dbReference>
<evidence type="ECO:0000259" key="7">
    <source>
        <dbReference type="Pfam" id="PF17676"/>
    </source>
</evidence>
<feature type="domain" description="LD-carboxypeptidase N-terminal" evidence="6">
    <location>
        <begin position="14"/>
        <end position="129"/>
    </location>
</feature>
<dbReference type="RefSeq" id="WP_380966411.1">
    <property type="nucleotide sequence ID" value="NZ_JBHTCO010000015.1"/>
</dbReference>
<dbReference type="Gene3D" id="3.40.50.10740">
    <property type="entry name" value="Class I glutamine amidotransferase-like"/>
    <property type="match status" value="1"/>
</dbReference>
<comment type="caution">
    <text evidence="8">The sequence shown here is derived from an EMBL/GenBank/DDBJ whole genome shotgun (WGS) entry which is preliminary data.</text>
</comment>
<comment type="similarity">
    <text evidence="1">Belongs to the peptidase S66 family.</text>
</comment>
<dbReference type="PIRSF" id="PIRSF028757">
    <property type="entry name" value="LD-carboxypeptidase"/>
    <property type="match status" value="1"/>
</dbReference>
<dbReference type="PANTHER" id="PTHR30237:SF2">
    <property type="entry name" value="MUREIN TETRAPEPTIDE CARBOXYPEPTIDASE"/>
    <property type="match status" value="1"/>
</dbReference>
<evidence type="ECO:0000256" key="1">
    <source>
        <dbReference type="ARBA" id="ARBA00010233"/>
    </source>
</evidence>
<evidence type="ECO:0000256" key="3">
    <source>
        <dbReference type="ARBA" id="ARBA00022670"/>
    </source>
</evidence>
<gene>
    <name evidence="8" type="ORF">ACFQRG_12440</name>
</gene>
<dbReference type="PANTHER" id="PTHR30237">
    <property type="entry name" value="MURAMOYLTETRAPEPTIDE CARBOXYPEPTIDASE"/>
    <property type="match status" value="1"/>
</dbReference>
<dbReference type="InterPro" id="IPR040921">
    <property type="entry name" value="Peptidase_S66C"/>
</dbReference>
<dbReference type="CDD" id="cd07025">
    <property type="entry name" value="Peptidase_S66"/>
    <property type="match status" value="1"/>
</dbReference>
<dbReference type="Gene3D" id="3.50.30.60">
    <property type="entry name" value="LD-carboxypeptidase A C-terminal domain-like"/>
    <property type="match status" value="1"/>
</dbReference>
<reference evidence="9" key="1">
    <citation type="journal article" date="2019" name="Int. J. Syst. Evol. Microbiol.">
        <title>The Global Catalogue of Microorganisms (GCM) 10K type strain sequencing project: providing services to taxonomists for standard genome sequencing and annotation.</title>
        <authorList>
            <consortium name="The Broad Institute Genomics Platform"/>
            <consortium name="The Broad Institute Genome Sequencing Center for Infectious Disease"/>
            <person name="Wu L."/>
            <person name="Ma J."/>
        </authorList>
    </citation>
    <scope>NUCLEOTIDE SEQUENCE [LARGE SCALE GENOMIC DNA]</scope>
    <source>
        <strain evidence="9">CGMCC 1.16305</strain>
    </source>
</reference>
<evidence type="ECO:0000313" key="9">
    <source>
        <dbReference type="Proteomes" id="UP001596505"/>
    </source>
</evidence>
<proteinExistence type="inferred from homology"/>
<sequence>MATPPPILKPGDTVGIVTLGSPLEAATINARIDTLKKLGFNVVLGQYVYSRNGFLAGTDQERAYDLMSMFANKQVKMILPSRGGEGVAGILPYLDYNLIQANPKIVTGYSDITVLQNVLYQYTNLITFQSLLLIDFTEYAPPYNYDEFFAATSTIYYRHIHNPAGIPLVSRVPGNVTGPIVGGNLTSFVDTLGTPFEIDTTGKILFFEETHEPINKVYRLLNHLKLAGKFDDCIGIIMGECTGCQVSYGKSYDDLINEFVVPLGKPLMTNLTSAHGTYKAAIPIGAMVNLDTQNNTITVLEPTVSL</sequence>
<dbReference type="Proteomes" id="UP001596505">
    <property type="component" value="Unassembled WGS sequence"/>
</dbReference>
<evidence type="ECO:0000313" key="8">
    <source>
        <dbReference type="EMBL" id="MFC7393762.1"/>
    </source>
</evidence>
<dbReference type="InterPro" id="IPR027461">
    <property type="entry name" value="Carboxypeptidase_A_C_sf"/>
</dbReference>
<evidence type="ECO:0000256" key="5">
    <source>
        <dbReference type="ARBA" id="ARBA00022825"/>
    </source>
</evidence>
<dbReference type="InterPro" id="IPR029062">
    <property type="entry name" value="Class_I_gatase-like"/>
</dbReference>
<evidence type="ECO:0000256" key="4">
    <source>
        <dbReference type="ARBA" id="ARBA00022801"/>
    </source>
</evidence>
<evidence type="ECO:0000259" key="6">
    <source>
        <dbReference type="Pfam" id="PF02016"/>
    </source>
</evidence>
<dbReference type="EMBL" id="JBHTCO010000015">
    <property type="protein sequence ID" value="MFC7393762.1"/>
    <property type="molecule type" value="Genomic_DNA"/>
</dbReference>
<dbReference type="Pfam" id="PF17676">
    <property type="entry name" value="Peptidase_S66C"/>
    <property type="match status" value="1"/>
</dbReference>
<dbReference type="InterPro" id="IPR040449">
    <property type="entry name" value="Peptidase_S66_N"/>
</dbReference>
<dbReference type="InterPro" id="IPR027478">
    <property type="entry name" value="LdcA_N"/>
</dbReference>
<name>A0ABW2PWK1_9BACL</name>
<keyword evidence="2" id="KW-0121">Carboxypeptidase</keyword>
<dbReference type="SUPFAM" id="SSF141986">
    <property type="entry name" value="LD-carboxypeptidase A C-terminal domain-like"/>
    <property type="match status" value="1"/>
</dbReference>
<evidence type="ECO:0000256" key="2">
    <source>
        <dbReference type="ARBA" id="ARBA00022645"/>
    </source>
</evidence>
<keyword evidence="9" id="KW-1185">Reference proteome</keyword>
<protein>
    <submittedName>
        <fullName evidence="8">LD-carboxypeptidase</fullName>
    </submittedName>
</protein>
<dbReference type="SUPFAM" id="SSF52317">
    <property type="entry name" value="Class I glutamine amidotransferase-like"/>
    <property type="match status" value="1"/>
</dbReference>
<keyword evidence="4" id="KW-0378">Hydrolase</keyword>